<proteinExistence type="predicted"/>
<evidence type="ECO:0000313" key="2">
    <source>
        <dbReference type="Proteomes" id="UP001139981"/>
    </source>
</evidence>
<protein>
    <submittedName>
        <fullName evidence="1">Uncharacterized protein</fullName>
    </submittedName>
</protein>
<sequence length="509" mass="56544">GRSLQVCDDILAPLPYGRLASNVLFLRGSDQERALNTPVYPVPSATASVTTHVKKKKKDDDEDDSDEDTEDDDADYIYNKFGEKKKNTSTATITDMELVKQSSGVNLIDDHNRREDPAMLMAKDPAAYYGPDGHVRVVAGNVVDDLRKHNSFGTENEPYDENPPVDDPEEGDEYSDGDEFMRKRDYVPMDEPTVSSAAPTPSHVCTLAKRTAANKDLVGASVSMAHLGEAAWRAQVEDFYAVYALYSAFSGTSNDLPHQQFERIISDHIDGDFLIPPHLPALLGRPMLARFTFVPMRGDDPDYQHYRAKDGLVVEDILVTVRMMTNEPIPKRWRVALPLPLNATMLHTSRGAFYAGDRVSAEVKSMYAQRVAFYNDNIRLASDRAHAGPELQRLDDLAAGHSSNVTSSFVREFNDGPNYNSIKRNLISPSVISQILHKKPASPPPPELLDEPIPNDPAGRLYEVRSNPAAEKLNNMALYFTIRVKTHAVPGQHVVSALPHPILSFITTY</sequence>
<name>A0ACC1M1E9_9FUNG</name>
<reference evidence="1" key="1">
    <citation type="submission" date="2022-07" db="EMBL/GenBank/DDBJ databases">
        <title>Phylogenomic reconstructions and comparative analyses of Kickxellomycotina fungi.</title>
        <authorList>
            <person name="Reynolds N.K."/>
            <person name="Stajich J.E."/>
            <person name="Barry K."/>
            <person name="Grigoriev I.V."/>
            <person name="Crous P."/>
            <person name="Smith M.E."/>
        </authorList>
    </citation>
    <scope>NUCLEOTIDE SEQUENCE</scope>
    <source>
        <strain evidence="1">CBS 190363</strain>
    </source>
</reference>
<dbReference type="EMBL" id="JANBVB010000715">
    <property type="protein sequence ID" value="KAJ2892526.1"/>
    <property type="molecule type" value="Genomic_DNA"/>
</dbReference>
<comment type="caution">
    <text evidence="1">The sequence shown here is derived from an EMBL/GenBank/DDBJ whole genome shotgun (WGS) entry which is preliminary data.</text>
</comment>
<evidence type="ECO:0000313" key="1">
    <source>
        <dbReference type="EMBL" id="KAJ2892526.1"/>
    </source>
</evidence>
<organism evidence="1 2">
    <name type="scientific">Coemansia aciculifera</name>
    <dbReference type="NCBI Taxonomy" id="417176"/>
    <lineage>
        <taxon>Eukaryota</taxon>
        <taxon>Fungi</taxon>
        <taxon>Fungi incertae sedis</taxon>
        <taxon>Zoopagomycota</taxon>
        <taxon>Kickxellomycotina</taxon>
        <taxon>Kickxellomycetes</taxon>
        <taxon>Kickxellales</taxon>
        <taxon>Kickxellaceae</taxon>
        <taxon>Coemansia</taxon>
    </lineage>
</organism>
<feature type="non-terminal residue" evidence="1">
    <location>
        <position position="1"/>
    </location>
</feature>
<gene>
    <name evidence="1" type="ORF">IWW38_003190</name>
</gene>
<keyword evidence="2" id="KW-1185">Reference proteome</keyword>
<dbReference type="Proteomes" id="UP001139981">
    <property type="component" value="Unassembled WGS sequence"/>
</dbReference>
<accession>A0ACC1M1E9</accession>